<comment type="caution">
    <text evidence="2">The sequence shown here is derived from an EMBL/GenBank/DDBJ whole genome shotgun (WGS) entry which is preliminary data.</text>
</comment>
<dbReference type="Proteomes" id="UP000237105">
    <property type="component" value="Unassembled WGS sequence"/>
</dbReference>
<evidence type="ECO:0000256" key="1">
    <source>
        <dbReference type="SAM" id="Phobius"/>
    </source>
</evidence>
<feature type="transmembrane region" description="Helical" evidence="1">
    <location>
        <begin position="51"/>
        <end position="71"/>
    </location>
</feature>
<feature type="transmembrane region" description="Helical" evidence="1">
    <location>
        <begin position="12"/>
        <end position="31"/>
    </location>
</feature>
<accession>A0A2P5DWE1</accession>
<evidence type="ECO:0000313" key="2">
    <source>
        <dbReference type="EMBL" id="PON77595.1"/>
    </source>
</evidence>
<keyword evidence="3" id="KW-1185">Reference proteome</keyword>
<proteinExistence type="predicted"/>
<keyword evidence="1" id="KW-1133">Transmembrane helix</keyword>
<keyword evidence="1" id="KW-0472">Membrane</keyword>
<dbReference type="OrthoDB" id="10389771at2759"/>
<reference evidence="3" key="1">
    <citation type="submission" date="2016-06" db="EMBL/GenBank/DDBJ databases">
        <title>Parallel loss of symbiosis genes in relatives of nitrogen-fixing non-legume Parasponia.</title>
        <authorList>
            <person name="Van Velzen R."/>
            <person name="Holmer R."/>
            <person name="Bu F."/>
            <person name="Rutten L."/>
            <person name="Van Zeijl A."/>
            <person name="Liu W."/>
            <person name="Santuari L."/>
            <person name="Cao Q."/>
            <person name="Sharma T."/>
            <person name="Shen D."/>
            <person name="Roswanjaya Y."/>
            <person name="Wardhani T."/>
            <person name="Kalhor M.S."/>
            <person name="Jansen J."/>
            <person name="Van den Hoogen J."/>
            <person name="Gungor B."/>
            <person name="Hartog M."/>
            <person name="Hontelez J."/>
            <person name="Verver J."/>
            <person name="Yang W.-C."/>
            <person name="Schijlen E."/>
            <person name="Repin R."/>
            <person name="Schilthuizen M."/>
            <person name="Schranz E."/>
            <person name="Heidstra R."/>
            <person name="Miyata K."/>
            <person name="Fedorova E."/>
            <person name="Kohlen W."/>
            <person name="Bisseling T."/>
            <person name="Smit S."/>
            <person name="Geurts R."/>
        </authorList>
    </citation>
    <scope>NUCLEOTIDE SEQUENCE [LARGE SCALE GENOMIC DNA]</scope>
    <source>
        <strain evidence="3">cv. WU1-14</strain>
    </source>
</reference>
<dbReference type="AlphaFoldDB" id="A0A2P5DWE1"/>
<gene>
    <name evidence="2" type="ORF">PanWU01x14_027560</name>
</gene>
<evidence type="ECO:0000313" key="3">
    <source>
        <dbReference type="Proteomes" id="UP000237105"/>
    </source>
</evidence>
<sequence>MGSSSEKDLRSHMRLLMMGRVGGPGGSFLILGKKRLVRIDFRRRGMKAETVTVMMINTQLSILLLLSWHALTNTALSTTTTTKSQKPKAKSQYSQAYECDNLITYVSRGRPLTTTRIFKVQGENYK</sequence>
<protein>
    <submittedName>
        <fullName evidence="2">Uncharacterized protein</fullName>
    </submittedName>
</protein>
<name>A0A2P5DWE1_PARAD</name>
<dbReference type="EMBL" id="JXTB01000013">
    <property type="protein sequence ID" value="PON77595.1"/>
    <property type="molecule type" value="Genomic_DNA"/>
</dbReference>
<keyword evidence="1" id="KW-0812">Transmembrane</keyword>
<organism evidence="2 3">
    <name type="scientific">Parasponia andersonii</name>
    <name type="common">Sponia andersonii</name>
    <dbReference type="NCBI Taxonomy" id="3476"/>
    <lineage>
        <taxon>Eukaryota</taxon>
        <taxon>Viridiplantae</taxon>
        <taxon>Streptophyta</taxon>
        <taxon>Embryophyta</taxon>
        <taxon>Tracheophyta</taxon>
        <taxon>Spermatophyta</taxon>
        <taxon>Magnoliopsida</taxon>
        <taxon>eudicotyledons</taxon>
        <taxon>Gunneridae</taxon>
        <taxon>Pentapetalae</taxon>
        <taxon>rosids</taxon>
        <taxon>fabids</taxon>
        <taxon>Rosales</taxon>
        <taxon>Cannabaceae</taxon>
        <taxon>Parasponia</taxon>
    </lineage>
</organism>